<keyword evidence="1" id="KW-0805">Transcription regulation</keyword>
<evidence type="ECO:0000313" key="5">
    <source>
        <dbReference type="EMBL" id="MVZ99867.1"/>
    </source>
</evidence>
<dbReference type="SUPFAM" id="SSF46689">
    <property type="entry name" value="Homeodomain-like"/>
    <property type="match status" value="2"/>
</dbReference>
<dbReference type="Gene3D" id="2.60.120.10">
    <property type="entry name" value="Jelly Rolls"/>
    <property type="match status" value="1"/>
</dbReference>
<dbReference type="InterPro" id="IPR037923">
    <property type="entry name" value="HTH-like"/>
</dbReference>
<proteinExistence type="predicted"/>
<keyword evidence="2" id="KW-0238">DNA-binding</keyword>
<keyword evidence="3" id="KW-0804">Transcription</keyword>
<dbReference type="EMBL" id="WBMS02000003">
    <property type="protein sequence ID" value="MVZ99867.1"/>
    <property type="molecule type" value="Genomic_DNA"/>
</dbReference>
<gene>
    <name evidence="5" type="ORF">F8568_005630</name>
</gene>
<protein>
    <submittedName>
        <fullName evidence="5">Helix-turn-helix domain-containing protein</fullName>
    </submittedName>
</protein>
<evidence type="ECO:0000256" key="3">
    <source>
        <dbReference type="ARBA" id="ARBA00023163"/>
    </source>
</evidence>
<name>A0A6I4M1P8_9ACTN</name>
<dbReference type="Proteomes" id="UP000462055">
    <property type="component" value="Unassembled WGS sequence"/>
</dbReference>
<dbReference type="Pfam" id="PF12833">
    <property type="entry name" value="HTH_18"/>
    <property type="match status" value="1"/>
</dbReference>
<dbReference type="RefSeq" id="WP_151592058.1">
    <property type="nucleotide sequence ID" value="NZ_WBMS02000003.1"/>
</dbReference>
<dbReference type="InterPro" id="IPR018062">
    <property type="entry name" value="HTH_AraC-typ_CS"/>
</dbReference>
<dbReference type="Pfam" id="PF02311">
    <property type="entry name" value="AraC_binding"/>
    <property type="match status" value="1"/>
</dbReference>
<comment type="caution">
    <text evidence="5">The sequence shown here is derived from an EMBL/GenBank/DDBJ whole genome shotgun (WGS) entry which is preliminary data.</text>
</comment>
<sequence>MTVSAATVTSAASPAMPRLVPLRPPASPVSAGTYPHITTDFVSGWHVHDEHQIEYASEGAVQVQTATARYLTPPQQAVWIPAGLPHNTILRKVRTVSLFFDRELISGMADQARVLRVEPVFREMILFGARWPIDRTCEDALAVSYFTTLAGLVERWLENESPFYLPVSEDPVVAAAMRFTDDHLGTATVERVAVAVAVSERTLRRRFATVAGMTWRTYLRRSRLIRAMALLDDPKRTVLSVAAEVGFDNAGAFARAFTDYTGQSPSRYRHSSSGHRGA</sequence>
<dbReference type="InterPro" id="IPR018060">
    <property type="entry name" value="HTH_AraC"/>
</dbReference>
<dbReference type="GO" id="GO:0003700">
    <property type="term" value="F:DNA-binding transcription factor activity"/>
    <property type="evidence" value="ECO:0007669"/>
    <property type="project" value="InterPro"/>
</dbReference>
<dbReference type="SMART" id="SM00342">
    <property type="entry name" value="HTH_ARAC"/>
    <property type="match status" value="1"/>
</dbReference>
<dbReference type="PROSITE" id="PS00041">
    <property type="entry name" value="HTH_ARAC_FAMILY_1"/>
    <property type="match status" value="1"/>
</dbReference>
<dbReference type="SUPFAM" id="SSF51215">
    <property type="entry name" value="Regulatory protein AraC"/>
    <property type="match status" value="1"/>
</dbReference>
<dbReference type="InterPro" id="IPR009057">
    <property type="entry name" value="Homeodomain-like_sf"/>
</dbReference>
<evidence type="ECO:0000313" key="6">
    <source>
        <dbReference type="Proteomes" id="UP000462055"/>
    </source>
</evidence>
<organism evidence="5 6">
    <name type="scientific">Actinomadura physcomitrii</name>
    <dbReference type="NCBI Taxonomy" id="2650748"/>
    <lineage>
        <taxon>Bacteria</taxon>
        <taxon>Bacillati</taxon>
        <taxon>Actinomycetota</taxon>
        <taxon>Actinomycetes</taxon>
        <taxon>Streptosporangiales</taxon>
        <taxon>Thermomonosporaceae</taxon>
        <taxon>Actinomadura</taxon>
    </lineage>
</organism>
<feature type="domain" description="HTH araC/xylS-type" evidence="4">
    <location>
        <begin position="174"/>
        <end position="271"/>
    </location>
</feature>
<dbReference type="PANTHER" id="PTHR11019:SF199">
    <property type="entry name" value="HTH-TYPE TRANSCRIPTIONAL REGULATOR NIMR"/>
    <property type="match status" value="1"/>
</dbReference>
<reference evidence="5" key="1">
    <citation type="submission" date="2019-12" db="EMBL/GenBank/DDBJ databases">
        <title>Actinomadura physcomitrii sp. nov., a novel actinomycete isolated from moss [Physcomitrium sphaericum (Ludw) Fuernr].</title>
        <authorList>
            <person name="Zhuang X."/>
        </authorList>
    </citation>
    <scope>NUCLEOTIDE SEQUENCE [LARGE SCALE GENOMIC DNA]</scope>
    <source>
        <strain evidence="5">LD22</strain>
    </source>
</reference>
<dbReference type="CDD" id="cd06124">
    <property type="entry name" value="cupin_NimR-like_N"/>
    <property type="match status" value="1"/>
</dbReference>
<dbReference type="InterPro" id="IPR020449">
    <property type="entry name" value="Tscrpt_reg_AraC-type_HTH"/>
</dbReference>
<evidence type="ECO:0000259" key="4">
    <source>
        <dbReference type="PROSITE" id="PS01124"/>
    </source>
</evidence>
<dbReference type="Gene3D" id="1.10.10.60">
    <property type="entry name" value="Homeodomain-like"/>
    <property type="match status" value="1"/>
</dbReference>
<accession>A0A6I4M1P8</accession>
<dbReference type="InterPro" id="IPR003313">
    <property type="entry name" value="AraC-bd"/>
</dbReference>
<evidence type="ECO:0000256" key="1">
    <source>
        <dbReference type="ARBA" id="ARBA00023015"/>
    </source>
</evidence>
<dbReference type="AlphaFoldDB" id="A0A6I4M1P8"/>
<dbReference type="PANTHER" id="PTHR11019">
    <property type="entry name" value="HTH-TYPE TRANSCRIPTIONAL REGULATOR NIMR"/>
    <property type="match status" value="1"/>
</dbReference>
<dbReference type="InterPro" id="IPR014710">
    <property type="entry name" value="RmlC-like_jellyroll"/>
</dbReference>
<keyword evidence="6" id="KW-1185">Reference proteome</keyword>
<dbReference type="PROSITE" id="PS01124">
    <property type="entry name" value="HTH_ARAC_FAMILY_2"/>
    <property type="match status" value="1"/>
</dbReference>
<evidence type="ECO:0000256" key="2">
    <source>
        <dbReference type="ARBA" id="ARBA00023125"/>
    </source>
</evidence>
<dbReference type="GO" id="GO:0043565">
    <property type="term" value="F:sequence-specific DNA binding"/>
    <property type="evidence" value="ECO:0007669"/>
    <property type="project" value="InterPro"/>
</dbReference>
<dbReference type="PRINTS" id="PR00032">
    <property type="entry name" value="HTHARAC"/>
</dbReference>